<evidence type="ECO:0000256" key="2">
    <source>
        <dbReference type="ARBA" id="ARBA00023125"/>
    </source>
</evidence>
<proteinExistence type="predicted"/>
<dbReference type="PRINTS" id="PR00038">
    <property type="entry name" value="HTHLUXR"/>
</dbReference>
<dbReference type="AlphaFoldDB" id="A0A9D1UUQ4"/>
<dbReference type="CDD" id="cd17535">
    <property type="entry name" value="REC_NarL-like"/>
    <property type="match status" value="1"/>
</dbReference>
<evidence type="ECO:0000256" key="3">
    <source>
        <dbReference type="PROSITE-ProRule" id="PRU00169"/>
    </source>
</evidence>
<dbReference type="InterPro" id="IPR016032">
    <property type="entry name" value="Sig_transdc_resp-reg_C-effctor"/>
</dbReference>
<dbReference type="InterPro" id="IPR039420">
    <property type="entry name" value="WalR-like"/>
</dbReference>
<organism evidence="6 7">
    <name type="scientific">Candidatus Nesterenkonia stercoripullorum</name>
    <dbReference type="NCBI Taxonomy" id="2838701"/>
    <lineage>
        <taxon>Bacteria</taxon>
        <taxon>Bacillati</taxon>
        <taxon>Actinomycetota</taxon>
        <taxon>Actinomycetes</taxon>
        <taxon>Micrococcales</taxon>
        <taxon>Micrococcaceae</taxon>
        <taxon>Nesterenkonia</taxon>
    </lineage>
</organism>
<keyword evidence="2" id="KW-0238">DNA-binding</keyword>
<dbReference type="InterPro" id="IPR058245">
    <property type="entry name" value="NreC/VraR/RcsB-like_REC"/>
</dbReference>
<dbReference type="PANTHER" id="PTHR43214:SF43">
    <property type="entry name" value="TWO-COMPONENT RESPONSE REGULATOR"/>
    <property type="match status" value="1"/>
</dbReference>
<dbReference type="Gene3D" id="3.40.50.2300">
    <property type="match status" value="1"/>
</dbReference>
<dbReference type="PROSITE" id="PS50110">
    <property type="entry name" value="RESPONSE_REGULATORY"/>
    <property type="match status" value="1"/>
</dbReference>
<dbReference type="SUPFAM" id="SSF52172">
    <property type="entry name" value="CheY-like"/>
    <property type="match status" value="1"/>
</dbReference>
<comment type="caution">
    <text evidence="6">The sequence shown here is derived from an EMBL/GenBank/DDBJ whole genome shotgun (WGS) entry which is preliminary data.</text>
</comment>
<dbReference type="Pfam" id="PF00072">
    <property type="entry name" value="Response_reg"/>
    <property type="match status" value="1"/>
</dbReference>
<dbReference type="SMART" id="SM00448">
    <property type="entry name" value="REC"/>
    <property type="match status" value="1"/>
</dbReference>
<evidence type="ECO:0000313" key="7">
    <source>
        <dbReference type="Proteomes" id="UP000824151"/>
    </source>
</evidence>
<feature type="domain" description="HTH luxR-type" evidence="4">
    <location>
        <begin position="147"/>
        <end position="212"/>
    </location>
</feature>
<dbReference type="InterPro" id="IPR011006">
    <property type="entry name" value="CheY-like_superfamily"/>
</dbReference>
<keyword evidence="1 3" id="KW-0597">Phosphoprotein</keyword>
<dbReference type="InterPro" id="IPR000792">
    <property type="entry name" value="Tscrpt_reg_LuxR_C"/>
</dbReference>
<dbReference type="GO" id="GO:0000160">
    <property type="term" value="P:phosphorelay signal transduction system"/>
    <property type="evidence" value="ECO:0007669"/>
    <property type="project" value="InterPro"/>
</dbReference>
<reference evidence="6" key="2">
    <citation type="submission" date="2021-04" db="EMBL/GenBank/DDBJ databases">
        <authorList>
            <person name="Gilroy R."/>
        </authorList>
    </citation>
    <scope>NUCLEOTIDE SEQUENCE</scope>
    <source>
        <strain evidence="6">ChiHejej3B27-3195</strain>
    </source>
</reference>
<evidence type="ECO:0000313" key="6">
    <source>
        <dbReference type="EMBL" id="HIX00738.1"/>
    </source>
</evidence>
<dbReference type="PROSITE" id="PS50043">
    <property type="entry name" value="HTH_LUXR_2"/>
    <property type="match status" value="1"/>
</dbReference>
<dbReference type="GO" id="GO:0006355">
    <property type="term" value="P:regulation of DNA-templated transcription"/>
    <property type="evidence" value="ECO:0007669"/>
    <property type="project" value="InterPro"/>
</dbReference>
<dbReference type="SMART" id="SM00421">
    <property type="entry name" value="HTH_LUXR"/>
    <property type="match status" value="1"/>
</dbReference>
<dbReference type="PANTHER" id="PTHR43214">
    <property type="entry name" value="TWO-COMPONENT RESPONSE REGULATOR"/>
    <property type="match status" value="1"/>
</dbReference>
<dbReference type="CDD" id="cd06170">
    <property type="entry name" value="LuxR_C_like"/>
    <property type="match status" value="1"/>
</dbReference>
<evidence type="ECO:0000256" key="1">
    <source>
        <dbReference type="ARBA" id="ARBA00022553"/>
    </source>
</evidence>
<dbReference type="PROSITE" id="PS00622">
    <property type="entry name" value="HTH_LUXR_1"/>
    <property type="match status" value="1"/>
</dbReference>
<name>A0A9D1UUQ4_9MICC</name>
<accession>A0A9D1UUQ4</accession>
<evidence type="ECO:0000259" key="5">
    <source>
        <dbReference type="PROSITE" id="PS50110"/>
    </source>
</evidence>
<feature type="modified residue" description="4-aspartylphosphate" evidence="3">
    <location>
        <position position="54"/>
    </location>
</feature>
<sequence>MIRVVIADDEELMRHALRIFVDSGERTTVVGEASTGHDAIVLCRELRPDVVLMDMQMPGLDGFQATSEISMICPEVKVLAVTTFSSQGYVAAALRAGAAGYLVKDTSPELLVRSIIDVHEGRAPLSPQIARSLILSVRHNEGPVPGGISPEEELTPREKSIVKLLAKGMSNAEIATALHLSEATVKANFGRLMTKWDVRDRVQVLIRAAKSGLVSL</sequence>
<dbReference type="InterPro" id="IPR001789">
    <property type="entry name" value="Sig_transdc_resp-reg_receiver"/>
</dbReference>
<feature type="domain" description="Response regulatory" evidence="5">
    <location>
        <begin position="3"/>
        <end position="119"/>
    </location>
</feature>
<dbReference type="Pfam" id="PF00196">
    <property type="entry name" value="GerE"/>
    <property type="match status" value="1"/>
</dbReference>
<dbReference type="GO" id="GO:0003677">
    <property type="term" value="F:DNA binding"/>
    <property type="evidence" value="ECO:0007669"/>
    <property type="project" value="UniProtKB-KW"/>
</dbReference>
<reference evidence="6" key="1">
    <citation type="journal article" date="2021" name="PeerJ">
        <title>Extensive microbial diversity within the chicken gut microbiome revealed by metagenomics and culture.</title>
        <authorList>
            <person name="Gilroy R."/>
            <person name="Ravi A."/>
            <person name="Getino M."/>
            <person name="Pursley I."/>
            <person name="Horton D.L."/>
            <person name="Alikhan N.F."/>
            <person name="Baker D."/>
            <person name="Gharbi K."/>
            <person name="Hall N."/>
            <person name="Watson M."/>
            <person name="Adriaenssens E.M."/>
            <person name="Foster-Nyarko E."/>
            <person name="Jarju S."/>
            <person name="Secka A."/>
            <person name="Antonio M."/>
            <person name="Oren A."/>
            <person name="Chaudhuri R.R."/>
            <person name="La Ragione R."/>
            <person name="Hildebrand F."/>
            <person name="Pallen M.J."/>
        </authorList>
    </citation>
    <scope>NUCLEOTIDE SEQUENCE</scope>
    <source>
        <strain evidence="6">ChiHejej3B27-3195</strain>
    </source>
</reference>
<protein>
    <submittedName>
        <fullName evidence="6">Response regulator transcription factor</fullName>
    </submittedName>
</protein>
<dbReference type="EMBL" id="DXGD01000424">
    <property type="protein sequence ID" value="HIX00738.1"/>
    <property type="molecule type" value="Genomic_DNA"/>
</dbReference>
<evidence type="ECO:0000259" key="4">
    <source>
        <dbReference type="PROSITE" id="PS50043"/>
    </source>
</evidence>
<gene>
    <name evidence="6" type="ORF">H9871_11435</name>
</gene>
<dbReference type="SUPFAM" id="SSF46894">
    <property type="entry name" value="C-terminal effector domain of the bipartite response regulators"/>
    <property type="match status" value="1"/>
</dbReference>
<dbReference type="Proteomes" id="UP000824151">
    <property type="component" value="Unassembled WGS sequence"/>
</dbReference>